<feature type="non-terminal residue" evidence="2">
    <location>
        <position position="1"/>
    </location>
</feature>
<dbReference type="EMBL" id="JABANM010013176">
    <property type="protein sequence ID" value="KAF4734755.1"/>
    <property type="molecule type" value="Genomic_DNA"/>
</dbReference>
<accession>A0A7J6SPW6</accession>
<protein>
    <submittedName>
        <fullName evidence="2">Uncharacterized protein</fullName>
    </submittedName>
</protein>
<organism evidence="2 3">
    <name type="scientific">Perkinsus olseni</name>
    <name type="common">Perkinsus atlanticus</name>
    <dbReference type="NCBI Taxonomy" id="32597"/>
    <lineage>
        <taxon>Eukaryota</taxon>
        <taxon>Sar</taxon>
        <taxon>Alveolata</taxon>
        <taxon>Perkinsozoa</taxon>
        <taxon>Perkinsea</taxon>
        <taxon>Perkinsida</taxon>
        <taxon>Perkinsidae</taxon>
        <taxon>Perkinsus</taxon>
    </lineage>
</organism>
<dbReference type="AlphaFoldDB" id="A0A7J6SPW6"/>
<proteinExistence type="predicted"/>
<evidence type="ECO:0000313" key="2">
    <source>
        <dbReference type="EMBL" id="KAF4734755.1"/>
    </source>
</evidence>
<sequence length="196" mass="22064">LLQKPGQMRSAGARGWRRTAQRQRHNVKHVNGEHVETRLETIMSICVAILKSAMLGYSILSVLPALATVTMAVQTASQSKVTYPSSDTCRKQYSPPADYPALTVTIDRNLVTYFHWKVKKDYYFVFWVEDGVRADDIGAHKILARKGDEEGSVIGLPSEFNTTFADVNPFSHLPDLIKSEFGRPITEENCNALMRY</sequence>
<comment type="caution">
    <text evidence="2">The sequence shown here is derived from an EMBL/GenBank/DDBJ whole genome shotgun (WGS) entry which is preliminary data.</text>
</comment>
<reference evidence="2 3" key="1">
    <citation type="submission" date="2020-04" db="EMBL/GenBank/DDBJ databases">
        <title>Perkinsus olseni comparative genomics.</title>
        <authorList>
            <person name="Bogema D.R."/>
        </authorList>
    </citation>
    <scope>NUCLEOTIDE SEQUENCE [LARGE SCALE GENOMIC DNA]</scope>
    <source>
        <strain evidence="2">ATCC PRA-205</strain>
    </source>
</reference>
<name>A0A7J6SPW6_PEROL</name>
<gene>
    <name evidence="2" type="ORF">FOZ62_009255</name>
</gene>
<dbReference type="Proteomes" id="UP000574390">
    <property type="component" value="Unassembled WGS sequence"/>
</dbReference>
<feature type="region of interest" description="Disordered" evidence="1">
    <location>
        <begin position="1"/>
        <end position="21"/>
    </location>
</feature>
<evidence type="ECO:0000313" key="3">
    <source>
        <dbReference type="Proteomes" id="UP000574390"/>
    </source>
</evidence>
<evidence type="ECO:0000256" key="1">
    <source>
        <dbReference type="SAM" id="MobiDB-lite"/>
    </source>
</evidence>
<feature type="non-terminal residue" evidence="2">
    <location>
        <position position="196"/>
    </location>
</feature>